<evidence type="ECO:0008006" key="5">
    <source>
        <dbReference type="Google" id="ProtNLM"/>
    </source>
</evidence>
<evidence type="ECO:0000313" key="4">
    <source>
        <dbReference type="Proteomes" id="UP000827724"/>
    </source>
</evidence>
<gene>
    <name evidence="3" type="ORF">Trco_007163</name>
</gene>
<name>A0A9P8QG59_9HYPO</name>
<dbReference type="InterPro" id="IPR053214">
    <property type="entry name" value="LysM12-like"/>
</dbReference>
<keyword evidence="4" id="KW-1185">Reference proteome</keyword>
<dbReference type="AlphaFoldDB" id="A0A9P8QG59"/>
<dbReference type="PANTHER" id="PTHR47700">
    <property type="entry name" value="V CHITINASE, PUTATIVE (AFU_ORTHOLOGUE AFUA_6G13720)-RELATED"/>
    <property type="match status" value="1"/>
</dbReference>
<comment type="caution">
    <text evidence="3">The sequence shown here is derived from an EMBL/GenBank/DDBJ whole genome shotgun (WGS) entry which is preliminary data.</text>
</comment>
<sequence length="94" mass="10581">MHIHFAFTNVAETFDIDVSGAQDQFDRFKFMPSTVKKIISLGGWDFGTKPGTLNILRGAIKAAKQSYFQKITIIRFSQNRLTLMMLILTGNIPA</sequence>
<proteinExistence type="predicted"/>
<dbReference type="OrthoDB" id="73875at2759"/>
<dbReference type="Proteomes" id="UP000827724">
    <property type="component" value="Unassembled WGS sequence"/>
</dbReference>
<dbReference type="EMBL" id="JAIWOZ010000005">
    <property type="protein sequence ID" value="KAH6605456.1"/>
    <property type="molecule type" value="Genomic_DNA"/>
</dbReference>
<evidence type="ECO:0000256" key="2">
    <source>
        <dbReference type="ARBA" id="ARBA00023026"/>
    </source>
</evidence>
<reference evidence="3" key="1">
    <citation type="submission" date="2021-08" db="EMBL/GenBank/DDBJ databases">
        <title>Chromosome-Level Trichoderma cornu-damae using Hi-C Data.</title>
        <authorList>
            <person name="Kim C.S."/>
        </authorList>
    </citation>
    <scope>NUCLEOTIDE SEQUENCE</scope>
    <source>
        <strain evidence="3">KA19-0412C</strain>
    </source>
</reference>
<evidence type="ECO:0000313" key="3">
    <source>
        <dbReference type="EMBL" id="KAH6605456.1"/>
    </source>
</evidence>
<keyword evidence="2" id="KW-0843">Virulence</keyword>
<protein>
    <recommendedName>
        <fullName evidence="5">Chitinase</fullName>
    </recommendedName>
</protein>
<organism evidence="3 4">
    <name type="scientific">Trichoderma cornu-damae</name>
    <dbReference type="NCBI Taxonomy" id="654480"/>
    <lineage>
        <taxon>Eukaryota</taxon>
        <taxon>Fungi</taxon>
        <taxon>Dikarya</taxon>
        <taxon>Ascomycota</taxon>
        <taxon>Pezizomycotina</taxon>
        <taxon>Sordariomycetes</taxon>
        <taxon>Hypocreomycetidae</taxon>
        <taxon>Hypocreales</taxon>
        <taxon>Hypocreaceae</taxon>
        <taxon>Trichoderma</taxon>
    </lineage>
</organism>
<dbReference type="GO" id="GO:0008061">
    <property type="term" value="F:chitin binding"/>
    <property type="evidence" value="ECO:0007669"/>
    <property type="project" value="UniProtKB-KW"/>
</dbReference>
<accession>A0A9P8QG59</accession>
<keyword evidence="1" id="KW-0147">Chitin-binding</keyword>
<dbReference type="PANTHER" id="PTHR47700:SF2">
    <property type="entry name" value="CHITINASE"/>
    <property type="match status" value="1"/>
</dbReference>
<evidence type="ECO:0000256" key="1">
    <source>
        <dbReference type="ARBA" id="ARBA00022669"/>
    </source>
</evidence>